<evidence type="ECO:0000256" key="4">
    <source>
        <dbReference type="PROSITE-ProRule" id="PRU00433"/>
    </source>
</evidence>
<feature type="transmembrane region" description="Helical" evidence="5">
    <location>
        <begin position="197"/>
        <end position="214"/>
    </location>
</feature>
<dbReference type="Gene3D" id="1.10.760.10">
    <property type="entry name" value="Cytochrome c-like domain"/>
    <property type="match status" value="1"/>
</dbReference>
<dbReference type="SUPFAM" id="SSF46626">
    <property type="entry name" value="Cytochrome c"/>
    <property type="match status" value="1"/>
</dbReference>
<accession>A0ABS3YPN7</accession>
<protein>
    <submittedName>
        <fullName evidence="7">C-type cytochrome</fullName>
    </submittedName>
</protein>
<dbReference type="InterPro" id="IPR009056">
    <property type="entry name" value="Cyt_c-like_dom"/>
</dbReference>
<keyword evidence="3 4" id="KW-0408">Iron</keyword>
<evidence type="ECO:0000313" key="8">
    <source>
        <dbReference type="Proteomes" id="UP000677244"/>
    </source>
</evidence>
<proteinExistence type="predicted"/>
<dbReference type="CDD" id="cd08168">
    <property type="entry name" value="Cytochrom_C3"/>
    <property type="match status" value="1"/>
</dbReference>
<dbReference type="EMBL" id="JAGHKO010000001">
    <property type="protein sequence ID" value="MBO9199859.1"/>
    <property type="molecule type" value="Genomic_DNA"/>
</dbReference>
<keyword evidence="5" id="KW-0812">Transmembrane</keyword>
<dbReference type="PROSITE" id="PS51007">
    <property type="entry name" value="CYTC"/>
    <property type="match status" value="1"/>
</dbReference>
<sequence>MIDHRATVKRILISALFFLLLSVGNKLSAQDGKAIFQNNCASCHSVFKDLTGPALGGVTSRGPWTDHKKLYEWVHNPAKFMASDPYTQGLKAKFGGVVMSPFENLSEKEIDAVIDYVEKTAKAGPATPGPGQGTPGAGGAQVLDEKDNSILYGVLTLILAVVAFIMLQVNSNLKKLADDKDGLPAYETIPFYRNKSYITLLTLVLFVIGGFYIVKGAIGLGRSQNYQPEQPIFYSHKVHAGVNQINCLYCHGGAMEGKAANIPSVNICMNCHMTINEYTESAGKLYREDGTQVDGTAEIKKIYAAAGWDATKKAYTGETKEIQWTKIHNLPDHVFFSHAQHVNAGKVQCQTCHGEITKMDEVYQFADLSMGWCINCHRTTKVNFGGKSGEEGNKFYSIYEKFHDDLKSHKKAPGALGGDSVIVAPLRDSITVADIGGLECQKCHY</sequence>
<name>A0ABS3YPN7_9BACT</name>
<keyword evidence="1 4" id="KW-0349">Heme</keyword>
<evidence type="ECO:0000256" key="1">
    <source>
        <dbReference type="ARBA" id="ARBA00022617"/>
    </source>
</evidence>
<comment type="caution">
    <text evidence="7">The sequence shown here is derived from an EMBL/GenBank/DDBJ whole genome shotgun (WGS) entry which is preliminary data.</text>
</comment>
<dbReference type="InterPro" id="IPR036909">
    <property type="entry name" value="Cyt_c-like_dom_sf"/>
</dbReference>
<reference evidence="7 8" key="1">
    <citation type="submission" date="2021-03" db="EMBL/GenBank/DDBJ databases">
        <title>Assistant Professor.</title>
        <authorList>
            <person name="Huq M.A."/>
        </authorList>
    </citation>
    <scope>NUCLEOTIDE SEQUENCE [LARGE SCALE GENOMIC DNA]</scope>
    <source>
        <strain evidence="7 8">MAH-29</strain>
    </source>
</reference>
<evidence type="ECO:0000256" key="2">
    <source>
        <dbReference type="ARBA" id="ARBA00022723"/>
    </source>
</evidence>
<dbReference type="PANTHER" id="PTHR39425">
    <property type="entry name" value="LIPOPROTEIN CYTOCHROME C"/>
    <property type="match status" value="1"/>
</dbReference>
<evidence type="ECO:0000313" key="7">
    <source>
        <dbReference type="EMBL" id="MBO9199859.1"/>
    </source>
</evidence>
<dbReference type="InterPro" id="IPR036280">
    <property type="entry name" value="Multihaem_cyt_sf"/>
</dbReference>
<feature type="transmembrane region" description="Helical" evidence="5">
    <location>
        <begin position="150"/>
        <end position="167"/>
    </location>
</feature>
<gene>
    <name evidence="7" type="ORF">J7I42_06260</name>
</gene>
<feature type="domain" description="Cytochrome c" evidence="6">
    <location>
        <begin position="27"/>
        <end position="121"/>
    </location>
</feature>
<keyword evidence="5" id="KW-1133">Transmembrane helix</keyword>
<dbReference type="Pfam" id="PF00034">
    <property type="entry name" value="Cytochrom_C"/>
    <property type="match status" value="1"/>
</dbReference>
<evidence type="ECO:0000256" key="3">
    <source>
        <dbReference type="ARBA" id="ARBA00023004"/>
    </source>
</evidence>
<dbReference type="Gene3D" id="3.90.10.10">
    <property type="entry name" value="Cytochrome C3"/>
    <property type="match status" value="2"/>
</dbReference>
<dbReference type="RefSeq" id="WP_209137913.1">
    <property type="nucleotide sequence ID" value="NZ_JAGHKO010000001.1"/>
</dbReference>
<evidence type="ECO:0000259" key="6">
    <source>
        <dbReference type="PROSITE" id="PS51007"/>
    </source>
</evidence>
<dbReference type="SUPFAM" id="SSF48695">
    <property type="entry name" value="Multiheme cytochromes"/>
    <property type="match status" value="1"/>
</dbReference>
<keyword evidence="5" id="KW-0472">Membrane</keyword>
<organism evidence="7 8">
    <name type="scientific">Niastella soli</name>
    <dbReference type="NCBI Taxonomy" id="2821487"/>
    <lineage>
        <taxon>Bacteria</taxon>
        <taxon>Pseudomonadati</taxon>
        <taxon>Bacteroidota</taxon>
        <taxon>Chitinophagia</taxon>
        <taxon>Chitinophagales</taxon>
        <taxon>Chitinophagaceae</taxon>
        <taxon>Niastella</taxon>
    </lineage>
</organism>
<evidence type="ECO:0000256" key="5">
    <source>
        <dbReference type="SAM" id="Phobius"/>
    </source>
</evidence>
<keyword evidence="2 4" id="KW-0479">Metal-binding</keyword>
<keyword evidence="8" id="KW-1185">Reference proteome</keyword>
<dbReference type="PANTHER" id="PTHR39425:SF1">
    <property type="entry name" value="CYTOCHROME C7-LIKE DOMAIN-CONTAINING PROTEIN"/>
    <property type="match status" value="1"/>
</dbReference>
<dbReference type="Proteomes" id="UP000677244">
    <property type="component" value="Unassembled WGS sequence"/>
</dbReference>